<evidence type="ECO:0000256" key="6">
    <source>
        <dbReference type="PIRSR" id="PIRSR000089-1"/>
    </source>
</evidence>
<keyword evidence="3" id="KW-0285">Flavoprotein</keyword>
<protein>
    <submittedName>
        <fullName evidence="8">Electron transfer flavoprotein subunit alpha/FixB family protein</fullName>
    </submittedName>
</protein>
<evidence type="ECO:0000256" key="3">
    <source>
        <dbReference type="ARBA" id="ARBA00022630"/>
    </source>
</evidence>
<dbReference type="OrthoDB" id="9770286at2"/>
<feature type="binding site" evidence="6">
    <location>
        <begin position="247"/>
        <end position="248"/>
    </location>
    <ligand>
        <name>FAD</name>
        <dbReference type="ChEBI" id="CHEBI:57692"/>
    </ligand>
</feature>
<evidence type="ECO:0000313" key="8">
    <source>
        <dbReference type="EMBL" id="TGE35355.1"/>
    </source>
</evidence>
<organism evidence="8 9">
    <name type="scientific">Desulfosporosinus fructosivorans</name>
    <dbReference type="NCBI Taxonomy" id="2018669"/>
    <lineage>
        <taxon>Bacteria</taxon>
        <taxon>Bacillati</taxon>
        <taxon>Bacillota</taxon>
        <taxon>Clostridia</taxon>
        <taxon>Eubacteriales</taxon>
        <taxon>Desulfitobacteriaceae</taxon>
        <taxon>Desulfosporosinus</taxon>
    </lineage>
</organism>
<dbReference type="Proteomes" id="UP000298460">
    <property type="component" value="Unassembled WGS sequence"/>
</dbReference>
<dbReference type="CDD" id="cd01715">
    <property type="entry name" value="ETF_alpha"/>
    <property type="match status" value="1"/>
</dbReference>
<dbReference type="PROSITE" id="PS00696">
    <property type="entry name" value="ETF_ALPHA"/>
    <property type="match status" value="1"/>
</dbReference>
<keyword evidence="4 6" id="KW-0274">FAD</keyword>
<evidence type="ECO:0000256" key="2">
    <source>
        <dbReference type="ARBA" id="ARBA00022448"/>
    </source>
</evidence>
<dbReference type="Pfam" id="PF01012">
    <property type="entry name" value="ETF"/>
    <property type="match status" value="1"/>
</dbReference>
<dbReference type="PANTHER" id="PTHR43153">
    <property type="entry name" value="ELECTRON TRANSFER FLAVOPROTEIN ALPHA"/>
    <property type="match status" value="1"/>
</dbReference>
<evidence type="ECO:0000313" key="9">
    <source>
        <dbReference type="Proteomes" id="UP000298460"/>
    </source>
</evidence>
<comment type="cofactor">
    <cofactor evidence="6">
        <name>FAD</name>
        <dbReference type="ChEBI" id="CHEBI:57692"/>
    </cofactor>
    <text evidence="6">Binds 1 FAD per dimer.</text>
</comment>
<dbReference type="InterPro" id="IPR001308">
    <property type="entry name" value="ETF_a/FixB"/>
</dbReference>
<dbReference type="FunFam" id="3.40.50.1220:FF:000001">
    <property type="entry name" value="Electron transfer flavoprotein, alpha subunit"/>
    <property type="match status" value="1"/>
</dbReference>
<dbReference type="InterPro" id="IPR033947">
    <property type="entry name" value="ETF_alpha_N"/>
</dbReference>
<dbReference type="GO" id="GO:0050660">
    <property type="term" value="F:flavin adenine dinucleotide binding"/>
    <property type="evidence" value="ECO:0007669"/>
    <property type="project" value="InterPro"/>
</dbReference>
<evidence type="ECO:0000259" key="7">
    <source>
        <dbReference type="SMART" id="SM00893"/>
    </source>
</evidence>
<evidence type="ECO:0000256" key="5">
    <source>
        <dbReference type="ARBA" id="ARBA00022982"/>
    </source>
</evidence>
<feature type="domain" description="Electron transfer flavoprotein alpha/beta-subunit N-terminal" evidence="7">
    <location>
        <begin position="9"/>
        <end position="197"/>
    </location>
</feature>
<keyword evidence="2" id="KW-0813">Transport</keyword>
<feature type="binding site" evidence="6">
    <location>
        <position position="299"/>
    </location>
    <ligand>
        <name>FAD</name>
        <dbReference type="ChEBI" id="CHEBI:57692"/>
    </ligand>
</feature>
<dbReference type="GO" id="GO:0009055">
    <property type="term" value="F:electron transfer activity"/>
    <property type="evidence" value="ECO:0007669"/>
    <property type="project" value="InterPro"/>
</dbReference>
<feature type="binding site" evidence="6">
    <location>
        <begin position="261"/>
        <end position="265"/>
    </location>
    <ligand>
        <name>FAD</name>
        <dbReference type="ChEBI" id="CHEBI:57692"/>
    </ligand>
</feature>
<dbReference type="InterPro" id="IPR018206">
    <property type="entry name" value="ETF_asu_C_CS"/>
</dbReference>
<dbReference type="PIRSF" id="PIRSF000089">
    <property type="entry name" value="Electra_flavoP_a"/>
    <property type="match status" value="1"/>
</dbReference>
<dbReference type="SMART" id="SM00893">
    <property type="entry name" value="ETF"/>
    <property type="match status" value="1"/>
</dbReference>
<dbReference type="SUPFAM" id="SSF52402">
    <property type="entry name" value="Adenine nucleotide alpha hydrolases-like"/>
    <property type="match status" value="1"/>
</dbReference>
<feature type="binding site" evidence="6">
    <location>
        <begin position="278"/>
        <end position="285"/>
    </location>
    <ligand>
        <name>FAD</name>
        <dbReference type="ChEBI" id="CHEBI:57692"/>
    </ligand>
</feature>
<evidence type="ECO:0000256" key="4">
    <source>
        <dbReference type="ARBA" id="ARBA00022827"/>
    </source>
</evidence>
<dbReference type="Gene3D" id="3.40.50.1220">
    <property type="entry name" value="TPP-binding domain"/>
    <property type="match status" value="1"/>
</dbReference>
<dbReference type="GO" id="GO:0033539">
    <property type="term" value="P:fatty acid beta-oxidation using acyl-CoA dehydrogenase"/>
    <property type="evidence" value="ECO:0007669"/>
    <property type="project" value="TreeGrafter"/>
</dbReference>
<dbReference type="SUPFAM" id="SSF52467">
    <property type="entry name" value="DHS-like NAD/FAD-binding domain"/>
    <property type="match status" value="1"/>
</dbReference>
<dbReference type="PANTHER" id="PTHR43153:SF1">
    <property type="entry name" value="ELECTRON TRANSFER FLAVOPROTEIN SUBUNIT ALPHA, MITOCHONDRIAL"/>
    <property type="match status" value="1"/>
</dbReference>
<dbReference type="AlphaFoldDB" id="A0A4Z0QZ53"/>
<dbReference type="RefSeq" id="WP_135551923.1">
    <property type="nucleotide sequence ID" value="NZ_SPQQ01000015.1"/>
</dbReference>
<dbReference type="InterPro" id="IPR014729">
    <property type="entry name" value="Rossmann-like_a/b/a_fold"/>
</dbReference>
<dbReference type="Pfam" id="PF00766">
    <property type="entry name" value="ETF_alpha"/>
    <property type="match status" value="1"/>
</dbReference>
<keyword evidence="9" id="KW-1185">Reference proteome</keyword>
<dbReference type="Gene3D" id="3.40.50.620">
    <property type="entry name" value="HUPs"/>
    <property type="match status" value="1"/>
</dbReference>
<comment type="similarity">
    <text evidence="1">Belongs to the ETF alpha-subunit/FixB family.</text>
</comment>
<sequence>MNINDCRNIWVFVETEHGQVKNVALELINEGKKLAHTVGEELIAIVIGHKMENVVQTVISYGADQVILVDGAEYQDYTTDAYTNAFTKLIKIHQPSAVLVGATINGRDLAPRIACRMGTGLTADCTGLEISPEGEVTWTRPAMGGNLMANIICPNTRPQMGTVRPGVFKRGTSDKDRTANIIREEISTPEKEIRTKLRDFIHVAGIAGVKIEEADIIVSGGLGIGKAENFMLLQELASALGGAVAASRAAVDEGWISPLQQVGQTGKTVGPKLYIACGISGAIQHVAGMSSSDFVVAINKDPEARIFDIADFGIVGDLFEIVPLLTDEIRKRKKLNSTPPSIMTPNNICK</sequence>
<dbReference type="InterPro" id="IPR014730">
    <property type="entry name" value="ETF_a/b_N"/>
</dbReference>
<dbReference type="EMBL" id="SPQQ01000015">
    <property type="protein sequence ID" value="TGE35355.1"/>
    <property type="molecule type" value="Genomic_DNA"/>
</dbReference>
<gene>
    <name evidence="8" type="ORF">E4K67_25515</name>
</gene>
<name>A0A4Z0QZ53_9FIRM</name>
<comment type="caution">
    <text evidence="8">The sequence shown here is derived from an EMBL/GenBank/DDBJ whole genome shotgun (WGS) entry which is preliminary data.</text>
</comment>
<dbReference type="InterPro" id="IPR029035">
    <property type="entry name" value="DHS-like_NAD/FAD-binding_dom"/>
</dbReference>
<proteinExistence type="inferred from homology"/>
<dbReference type="InterPro" id="IPR014731">
    <property type="entry name" value="ETF_asu_C"/>
</dbReference>
<accession>A0A4Z0QZ53</accession>
<reference evidence="8 9" key="1">
    <citation type="submission" date="2019-03" db="EMBL/GenBank/DDBJ databases">
        <title>Draft Genome Sequence of Desulfosporosinus fructosivorans Strain 63.6F, Isolated from Marine Sediment in the Baltic Sea.</title>
        <authorList>
            <person name="Hausmann B."/>
            <person name="Vandieken V."/>
            <person name="Pjevac P."/>
            <person name="Schreck K."/>
            <person name="Herbold C.W."/>
            <person name="Loy A."/>
        </authorList>
    </citation>
    <scope>NUCLEOTIDE SEQUENCE [LARGE SCALE GENOMIC DNA]</scope>
    <source>
        <strain evidence="8 9">63.6F</strain>
    </source>
</reference>
<keyword evidence="5" id="KW-0249">Electron transport</keyword>
<evidence type="ECO:0000256" key="1">
    <source>
        <dbReference type="ARBA" id="ARBA00005817"/>
    </source>
</evidence>